<dbReference type="RefSeq" id="XP_032825532.1">
    <property type="nucleotide sequence ID" value="XM_032969641.1"/>
</dbReference>
<comment type="similarity">
    <text evidence="2">Belongs to the ITIH family.</text>
</comment>
<feature type="compositionally biased region" description="Low complexity" evidence="8">
    <location>
        <begin position="773"/>
        <end position="786"/>
    </location>
</feature>
<dbReference type="SUPFAM" id="SSF53300">
    <property type="entry name" value="vWA-like"/>
    <property type="match status" value="1"/>
</dbReference>
<feature type="domain" description="VIT" evidence="11">
    <location>
        <begin position="77"/>
        <end position="229"/>
    </location>
</feature>
<evidence type="ECO:0000256" key="8">
    <source>
        <dbReference type="SAM" id="MobiDB-lite"/>
    </source>
</evidence>
<dbReference type="GO" id="GO:0030212">
    <property type="term" value="P:hyaluronan metabolic process"/>
    <property type="evidence" value="ECO:0007669"/>
    <property type="project" value="InterPro"/>
</dbReference>
<name>A0AAJ7X925_PETMA</name>
<feature type="region of interest" description="Disordered" evidence="8">
    <location>
        <begin position="982"/>
        <end position="1015"/>
    </location>
</feature>
<accession>A0AAJ7X925</accession>
<dbReference type="InterPro" id="IPR036465">
    <property type="entry name" value="vWFA_dom_sf"/>
</dbReference>
<feature type="compositionally biased region" description="Acidic residues" evidence="8">
    <location>
        <begin position="993"/>
        <end position="1006"/>
    </location>
</feature>
<keyword evidence="5" id="KW-0732">Signal</keyword>
<dbReference type="Gene3D" id="3.40.50.410">
    <property type="entry name" value="von Willebrand factor, type A domain"/>
    <property type="match status" value="1"/>
</dbReference>
<keyword evidence="4" id="KW-0646">Protease inhibitor</keyword>
<evidence type="ECO:0000259" key="11">
    <source>
        <dbReference type="PROSITE" id="PS51468"/>
    </source>
</evidence>
<evidence type="ECO:0000256" key="5">
    <source>
        <dbReference type="ARBA" id="ARBA00022729"/>
    </source>
</evidence>
<evidence type="ECO:0000256" key="1">
    <source>
        <dbReference type="ARBA" id="ARBA00004613"/>
    </source>
</evidence>
<evidence type="ECO:0000256" key="2">
    <source>
        <dbReference type="ARBA" id="ARBA00010158"/>
    </source>
</evidence>
<evidence type="ECO:0000256" key="3">
    <source>
        <dbReference type="ARBA" id="ARBA00022525"/>
    </source>
</evidence>
<dbReference type="InterPro" id="IPR010600">
    <property type="entry name" value="ITI_HC_C"/>
</dbReference>
<dbReference type="SMART" id="SM00609">
    <property type="entry name" value="VIT"/>
    <property type="match status" value="1"/>
</dbReference>
<feature type="compositionally biased region" description="Basic and acidic residues" evidence="8">
    <location>
        <begin position="68"/>
        <end position="78"/>
    </location>
</feature>
<dbReference type="InterPro" id="IPR050934">
    <property type="entry name" value="ITIH"/>
</dbReference>
<dbReference type="Pfam" id="PF08487">
    <property type="entry name" value="VIT"/>
    <property type="match status" value="1"/>
</dbReference>
<feature type="region of interest" description="Disordered" evidence="8">
    <location>
        <begin position="650"/>
        <end position="674"/>
    </location>
</feature>
<keyword evidence="9" id="KW-1133">Transmembrane helix</keyword>
<proteinExistence type="inferred from homology"/>
<dbReference type="PANTHER" id="PTHR10338">
    <property type="entry name" value="INTER-ALPHA-TRYPSIN INHIBITOR HEAVY CHAIN FAMILY MEMBER"/>
    <property type="match status" value="1"/>
</dbReference>
<dbReference type="AlphaFoldDB" id="A0AAJ7X925"/>
<evidence type="ECO:0000256" key="9">
    <source>
        <dbReference type="SAM" id="Phobius"/>
    </source>
</evidence>
<feature type="region of interest" description="Disordered" evidence="8">
    <location>
        <begin position="597"/>
        <end position="632"/>
    </location>
</feature>
<protein>
    <submittedName>
        <fullName evidence="13">Inter-alpha-trypsin inhibitor heavy chain H5-like</fullName>
    </submittedName>
</protein>
<keyword evidence="3" id="KW-0964">Secreted</keyword>
<keyword evidence="7" id="KW-0325">Glycoprotein</keyword>
<dbReference type="SMART" id="SM00327">
    <property type="entry name" value="VWA"/>
    <property type="match status" value="1"/>
</dbReference>
<feature type="region of interest" description="Disordered" evidence="8">
    <location>
        <begin position="68"/>
        <end position="90"/>
    </location>
</feature>
<feature type="region of interest" description="Disordered" evidence="8">
    <location>
        <begin position="702"/>
        <end position="786"/>
    </location>
</feature>
<evidence type="ECO:0000256" key="4">
    <source>
        <dbReference type="ARBA" id="ARBA00022690"/>
    </source>
</evidence>
<keyword evidence="9" id="KW-0472">Membrane</keyword>
<feature type="region of interest" description="Disordered" evidence="8">
    <location>
        <begin position="260"/>
        <end position="281"/>
    </location>
</feature>
<dbReference type="PROSITE" id="PS50234">
    <property type="entry name" value="VWFA"/>
    <property type="match status" value="1"/>
</dbReference>
<dbReference type="CTD" id="80760"/>
<evidence type="ECO:0000313" key="13">
    <source>
        <dbReference type="RefSeq" id="XP_032825532.1"/>
    </source>
</evidence>
<dbReference type="PROSITE" id="PS51468">
    <property type="entry name" value="VIT"/>
    <property type="match status" value="1"/>
</dbReference>
<feature type="domain" description="VWFA" evidence="10">
    <location>
        <begin position="344"/>
        <end position="526"/>
    </location>
</feature>
<dbReference type="Proteomes" id="UP001318040">
    <property type="component" value="Chromosome 42"/>
</dbReference>
<feature type="compositionally biased region" description="Basic and acidic residues" evidence="8">
    <location>
        <begin position="709"/>
        <end position="729"/>
    </location>
</feature>
<evidence type="ECO:0000259" key="10">
    <source>
        <dbReference type="PROSITE" id="PS50234"/>
    </source>
</evidence>
<dbReference type="PANTHER" id="PTHR10338:SF62">
    <property type="entry name" value="INTER-ALPHA-TRYPSIN INHIBITOR HEAVY CHAIN H5"/>
    <property type="match status" value="1"/>
</dbReference>
<dbReference type="Pfam" id="PF13768">
    <property type="entry name" value="VWA_3"/>
    <property type="match status" value="1"/>
</dbReference>
<evidence type="ECO:0000256" key="7">
    <source>
        <dbReference type="ARBA" id="ARBA00023180"/>
    </source>
</evidence>
<dbReference type="Pfam" id="PF06668">
    <property type="entry name" value="ITI_HC_C"/>
    <property type="match status" value="1"/>
</dbReference>
<keyword evidence="9" id="KW-0812">Transmembrane</keyword>
<organism evidence="12 13">
    <name type="scientific">Petromyzon marinus</name>
    <name type="common">Sea lamprey</name>
    <dbReference type="NCBI Taxonomy" id="7757"/>
    <lineage>
        <taxon>Eukaryota</taxon>
        <taxon>Metazoa</taxon>
        <taxon>Chordata</taxon>
        <taxon>Craniata</taxon>
        <taxon>Vertebrata</taxon>
        <taxon>Cyclostomata</taxon>
        <taxon>Hyperoartia</taxon>
        <taxon>Petromyzontiformes</taxon>
        <taxon>Petromyzontidae</taxon>
        <taxon>Petromyzon</taxon>
    </lineage>
</organism>
<gene>
    <name evidence="13" type="primary">LOC116951170</name>
</gene>
<keyword evidence="12" id="KW-1185">Reference proteome</keyword>
<feature type="compositionally biased region" description="Acidic residues" evidence="8">
    <location>
        <begin position="730"/>
        <end position="749"/>
    </location>
</feature>
<keyword evidence="6" id="KW-0722">Serine protease inhibitor</keyword>
<dbReference type="InterPro" id="IPR013694">
    <property type="entry name" value="VIT"/>
</dbReference>
<evidence type="ECO:0000256" key="6">
    <source>
        <dbReference type="ARBA" id="ARBA00022900"/>
    </source>
</evidence>
<dbReference type="KEGG" id="pmrn:116951170"/>
<reference evidence="13" key="1">
    <citation type="submission" date="2025-08" db="UniProtKB">
        <authorList>
            <consortium name="RefSeq"/>
        </authorList>
    </citation>
    <scope>IDENTIFICATION</scope>
    <source>
        <tissue evidence="13">Sperm</tissue>
    </source>
</reference>
<sequence length="1116" mass="118469">MIKRLGGCARSLGARVDTDTSPRRSTLHLARAMCMSLIPTAGLLVFVTAIASVLLPISSDATQVHISFREKRGTRRPDASPPDSDAGEAGVEVSEYSVRCLVESRYVRTWARLEVVNAGPARRLVPLQLPVPASAFVSNFSVVVGNKTYVSRVRERAQQKAAVHKHSYNDTGPRGWHVLRASVPVPAGARAVLAITHEALLQRRLGRYEVALSMRPGVAARSLRLHVELAESAGISELTVLPLRPAAGPTTVARRQGECHSRRGAAETGQAPEGTAVERSATRARVRYEPTVQQRRGLSAAERLGEFVVWYDVSRHLGVGDIQVRDGYFVHYFAPTDLPAVPKDVVFVIDTSGSMIGTKIGQTKEAMQTILKELRTGDRFNVVTFSEKVRVWRPGRMVEVTRDAVRDARKYIYLASPTGGTNINAALLTGARLLGRPAAPADGRVSLLVFLTDGQPTAGDTDRVAIVTQARAAADGGRFCIFSLGFGADADFALLDALAAGSCGVARRVYDGADASAQLKGFYDEIGTPVLADVRVAYPDGGVRDLTQSVFPNYFNGSELVVAGRLVGNGSGGAAPLSGDALRVQVSARAAGNRLSVEGDVALQKPSASGDRTGTGHGNGTEEEAEAREPPTRRLWAFLTIKELLKTRLREPLRGGGRGNSSTTGTGGAAALPRSSLDATQRAINLSLQHHFLTPVTSLVMEEDDEGEEHEKAGEAGAGEERTRDGDGQDKDEEEDEEEAEEGPEDDGGLDGTQFALPAAYLATEEEEEEAAESGARAGAKSAKLSADGDPHFVVELPRSALTVCFNIDGEPGHVLRLVDDHDHSGVTVNGQLVGSPAPPGSRKRRRTYFGTVALVSERPRRAYVLVTPTRVVLDGAERLVLPCDRSASARRDGLTVAVVAGTSVTVTLLGNITFVIQLHRYKSPASFQRDHLGVYILSGGSLSPHTHGLLGQFLHARATVVVAETPAPATAAATVVAGATTTAAGTGKRDETEEEGEKAETEEENREERAGATATAPGLLVNAPPAVPADGAASPATLNIGGRRLPVTARVRRTHGSGGPRDVACWFARSNARGLVEGCYADYVARDLYDFRSGGDGDCGEGYGEDYGEDDGNFA</sequence>
<evidence type="ECO:0000313" key="12">
    <source>
        <dbReference type="Proteomes" id="UP001318040"/>
    </source>
</evidence>
<dbReference type="GO" id="GO:0004867">
    <property type="term" value="F:serine-type endopeptidase inhibitor activity"/>
    <property type="evidence" value="ECO:0007669"/>
    <property type="project" value="UniProtKB-KW"/>
</dbReference>
<dbReference type="GO" id="GO:0005576">
    <property type="term" value="C:extracellular region"/>
    <property type="evidence" value="ECO:0007669"/>
    <property type="project" value="UniProtKB-SubCell"/>
</dbReference>
<feature type="transmembrane region" description="Helical" evidence="9">
    <location>
        <begin position="32"/>
        <end position="55"/>
    </location>
</feature>
<dbReference type="InterPro" id="IPR002035">
    <property type="entry name" value="VWF_A"/>
</dbReference>
<comment type="subcellular location">
    <subcellularLocation>
        <location evidence="1">Secreted</location>
    </subcellularLocation>
</comment>